<sequence>MKSMVSKDVFKSKIILVHVQNYFSCQCNIKYKPIKLNKINTPTPMYSLTFNSEAEDFFSS</sequence>
<gene>
    <name evidence="1" type="ORF">BpHYR1_035650</name>
</gene>
<dbReference type="Proteomes" id="UP000276133">
    <property type="component" value="Unassembled WGS sequence"/>
</dbReference>
<evidence type="ECO:0000313" key="1">
    <source>
        <dbReference type="EMBL" id="RNA02314.1"/>
    </source>
</evidence>
<accession>A0A3M7PTL4</accession>
<keyword evidence="2" id="KW-1185">Reference proteome</keyword>
<proteinExistence type="predicted"/>
<reference evidence="1 2" key="1">
    <citation type="journal article" date="2018" name="Sci. Rep.">
        <title>Genomic signatures of local adaptation to the degree of environmental predictability in rotifers.</title>
        <authorList>
            <person name="Franch-Gras L."/>
            <person name="Hahn C."/>
            <person name="Garcia-Roger E.M."/>
            <person name="Carmona M.J."/>
            <person name="Serra M."/>
            <person name="Gomez A."/>
        </authorList>
    </citation>
    <scope>NUCLEOTIDE SEQUENCE [LARGE SCALE GENOMIC DNA]</scope>
    <source>
        <strain evidence="1">HYR1</strain>
    </source>
</reference>
<dbReference type="AlphaFoldDB" id="A0A3M7PTL4"/>
<protein>
    <submittedName>
        <fullName evidence="1">Uncharacterized protein</fullName>
    </submittedName>
</protein>
<evidence type="ECO:0000313" key="2">
    <source>
        <dbReference type="Proteomes" id="UP000276133"/>
    </source>
</evidence>
<name>A0A3M7PTL4_BRAPC</name>
<dbReference type="EMBL" id="REGN01008921">
    <property type="protein sequence ID" value="RNA02314.1"/>
    <property type="molecule type" value="Genomic_DNA"/>
</dbReference>
<comment type="caution">
    <text evidence="1">The sequence shown here is derived from an EMBL/GenBank/DDBJ whole genome shotgun (WGS) entry which is preliminary data.</text>
</comment>
<organism evidence="1 2">
    <name type="scientific">Brachionus plicatilis</name>
    <name type="common">Marine rotifer</name>
    <name type="synonym">Brachionus muelleri</name>
    <dbReference type="NCBI Taxonomy" id="10195"/>
    <lineage>
        <taxon>Eukaryota</taxon>
        <taxon>Metazoa</taxon>
        <taxon>Spiralia</taxon>
        <taxon>Gnathifera</taxon>
        <taxon>Rotifera</taxon>
        <taxon>Eurotatoria</taxon>
        <taxon>Monogononta</taxon>
        <taxon>Pseudotrocha</taxon>
        <taxon>Ploima</taxon>
        <taxon>Brachionidae</taxon>
        <taxon>Brachionus</taxon>
    </lineage>
</organism>